<dbReference type="GO" id="GO:0003677">
    <property type="term" value="F:DNA binding"/>
    <property type="evidence" value="ECO:0007669"/>
    <property type="project" value="InterPro"/>
</dbReference>
<dbReference type="CDD" id="cd00093">
    <property type="entry name" value="HTH_XRE"/>
    <property type="match status" value="1"/>
</dbReference>
<dbReference type="Proteomes" id="UP000253303">
    <property type="component" value="Unassembled WGS sequence"/>
</dbReference>
<dbReference type="InterPro" id="IPR010982">
    <property type="entry name" value="Lambda_DNA-bd_dom_sf"/>
</dbReference>
<dbReference type="InterPro" id="IPR011990">
    <property type="entry name" value="TPR-like_helical_dom_sf"/>
</dbReference>
<dbReference type="InterPro" id="IPR001387">
    <property type="entry name" value="Cro/C1-type_HTH"/>
</dbReference>
<dbReference type="Pfam" id="PF13560">
    <property type="entry name" value="HTH_31"/>
    <property type="match status" value="1"/>
</dbReference>
<dbReference type="Gene3D" id="1.25.40.10">
    <property type="entry name" value="Tetratricopeptide repeat domain"/>
    <property type="match status" value="1"/>
</dbReference>
<evidence type="ECO:0000313" key="2">
    <source>
        <dbReference type="EMBL" id="RBQ17063.1"/>
    </source>
</evidence>
<dbReference type="EMBL" id="QMEY01000013">
    <property type="protein sequence ID" value="RBQ17063.1"/>
    <property type="molecule type" value="Genomic_DNA"/>
</dbReference>
<dbReference type="RefSeq" id="WP_113983510.1">
    <property type="nucleotide sequence ID" value="NZ_QMEY01000013.1"/>
</dbReference>
<dbReference type="OrthoDB" id="4522476at2"/>
<evidence type="ECO:0000259" key="1">
    <source>
        <dbReference type="PROSITE" id="PS50943"/>
    </source>
</evidence>
<dbReference type="Gene3D" id="1.10.260.40">
    <property type="entry name" value="lambda repressor-like DNA-binding domains"/>
    <property type="match status" value="1"/>
</dbReference>
<sequence>MSSPVEDRVRRIGENVRIARRARGKSVEALAGLVGRSKSWLSKIENGRTRLDKRTDIVALAEALEVSADFLLGHPAPEIRPNHPNYNLVPLQRVLMDAGPDDPPDMPARPVEVLRTVLHEADMAFRRADDATLIRILPDLIGELYVHIATSLEPVRSEALKMLILAAGCKAAFMSRGLGEVHLAYLGGERGWQAAELLGDPVWRGAAAFGRAHARCSAGTPKPLLMTPRIADEVELHIGDDLFAHQVHGMLRLSAALACEVLGDRDGAAGQVGEAARLAEPLGDAPDAFEYFGVANVGVWRTTLEVEAGRPGQALEHANRVDPRALPSHSRRAMLLLERARAHAMLDRDEDAVRELRKAEQLSPSMVHNHPFIKELVADILDRRGGRDVRGLAWRMNLV</sequence>
<proteinExistence type="predicted"/>
<organism evidence="2 3">
    <name type="scientific">Spongiactinospora rosea</name>
    <dbReference type="NCBI Taxonomy" id="2248750"/>
    <lineage>
        <taxon>Bacteria</taxon>
        <taxon>Bacillati</taxon>
        <taxon>Actinomycetota</taxon>
        <taxon>Actinomycetes</taxon>
        <taxon>Streptosporangiales</taxon>
        <taxon>Streptosporangiaceae</taxon>
        <taxon>Spongiactinospora</taxon>
    </lineage>
</organism>
<reference evidence="2 3" key="1">
    <citation type="submission" date="2018-06" db="EMBL/GenBank/DDBJ databases">
        <title>Sphaerisporangium craniellae sp. nov., isolated from a marine sponge in the South China Sea.</title>
        <authorList>
            <person name="Li L."/>
        </authorList>
    </citation>
    <scope>NUCLEOTIDE SEQUENCE [LARGE SCALE GENOMIC DNA]</scope>
    <source>
        <strain evidence="2 3">LHW63015</strain>
    </source>
</reference>
<dbReference type="SUPFAM" id="SSF47413">
    <property type="entry name" value="lambda repressor-like DNA-binding domains"/>
    <property type="match status" value="1"/>
</dbReference>
<keyword evidence="3" id="KW-1185">Reference proteome</keyword>
<dbReference type="SMART" id="SM00530">
    <property type="entry name" value="HTH_XRE"/>
    <property type="match status" value="1"/>
</dbReference>
<evidence type="ECO:0000313" key="3">
    <source>
        <dbReference type="Proteomes" id="UP000253303"/>
    </source>
</evidence>
<feature type="domain" description="HTH cro/C1-type" evidence="1">
    <location>
        <begin position="16"/>
        <end position="71"/>
    </location>
</feature>
<gene>
    <name evidence="2" type="ORF">DP939_26610</name>
</gene>
<name>A0A366LU55_9ACTN</name>
<protein>
    <submittedName>
        <fullName evidence="2">XRE family transcriptional regulator</fullName>
    </submittedName>
</protein>
<dbReference type="PROSITE" id="PS50943">
    <property type="entry name" value="HTH_CROC1"/>
    <property type="match status" value="1"/>
</dbReference>
<dbReference type="AlphaFoldDB" id="A0A366LU55"/>
<comment type="caution">
    <text evidence="2">The sequence shown here is derived from an EMBL/GenBank/DDBJ whole genome shotgun (WGS) entry which is preliminary data.</text>
</comment>
<accession>A0A366LU55</accession>
<dbReference type="SUPFAM" id="SSF48452">
    <property type="entry name" value="TPR-like"/>
    <property type="match status" value="1"/>
</dbReference>